<dbReference type="PANTHER" id="PTHR31286">
    <property type="entry name" value="GLYCINE-RICH CELL WALL STRUCTURAL PROTEIN 1.8-LIKE"/>
    <property type="match status" value="1"/>
</dbReference>
<feature type="domain" description="CCHC-type" evidence="3">
    <location>
        <begin position="378"/>
        <end position="393"/>
    </location>
</feature>
<evidence type="ECO:0000256" key="2">
    <source>
        <dbReference type="SAM" id="MobiDB-lite"/>
    </source>
</evidence>
<evidence type="ECO:0000313" key="4">
    <source>
        <dbReference type="Proteomes" id="UP000504610"/>
    </source>
</evidence>
<reference evidence="4" key="1">
    <citation type="journal article" date="2019" name="Database">
        <title>The radish genome database (RadishGD): an integrated information resource for radish genomics.</title>
        <authorList>
            <person name="Yu H.J."/>
            <person name="Baek S."/>
            <person name="Lee Y.J."/>
            <person name="Cho A."/>
            <person name="Mun J.H."/>
        </authorList>
    </citation>
    <scope>NUCLEOTIDE SEQUENCE [LARGE SCALE GENOMIC DNA]</scope>
    <source>
        <strain evidence="4">cv. WK10039</strain>
    </source>
</reference>
<protein>
    <submittedName>
        <fullName evidence="5">Uncharacterized protein LOC108845079</fullName>
    </submittedName>
</protein>
<dbReference type="KEGG" id="rsz:108845079"/>
<dbReference type="Pfam" id="PF14111">
    <property type="entry name" value="DUF4283"/>
    <property type="match status" value="1"/>
</dbReference>
<dbReference type="SUPFAM" id="SSF56219">
    <property type="entry name" value="DNase I-like"/>
    <property type="match status" value="1"/>
</dbReference>
<organism evidence="4 5">
    <name type="scientific">Raphanus sativus</name>
    <name type="common">Radish</name>
    <name type="synonym">Raphanus raphanistrum var. sativus</name>
    <dbReference type="NCBI Taxonomy" id="3726"/>
    <lineage>
        <taxon>Eukaryota</taxon>
        <taxon>Viridiplantae</taxon>
        <taxon>Streptophyta</taxon>
        <taxon>Embryophyta</taxon>
        <taxon>Tracheophyta</taxon>
        <taxon>Spermatophyta</taxon>
        <taxon>Magnoliopsida</taxon>
        <taxon>eudicotyledons</taxon>
        <taxon>Gunneridae</taxon>
        <taxon>Pentapetalae</taxon>
        <taxon>rosids</taxon>
        <taxon>malvids</taxon>
        <taxon>Brassicales</taxon>
        <taxon>Brassicaceae</taxon>
        <taxon>Brassiceae</taxon>
        <taxon>Raphanus</taxon>
    </lineage>
</organism>
<dbReference type="OrthoDB" id="1748011at2759"/>
<sequence>MSSRKKKRLKALAASSKSRKFGKAQISFQNASRNLPRLSGDLVADEVVADVELVVSGVEDSLSGSPPQSQVSPPLVGDSIADVEVASKEVKGDGFRRDSGDASAGSQSSPFPVATATKESVSLSTVVPAEDNSGSLVIGLVPVRNDTLPAPVDKEAVQRVPEQPRSYASLLKTSSQLKEVGTPSEHVSGAPFVMIPDEDIAAAKEEFKDFIFAQFQGDSPQMGRIIGIVNAFWARTGPRIYVHKLNNGAFLLKVSNTKAREAILSKSCWNIAGYPMFVSLWSPDFTPQETPITSVVVQVEMRGVPYLMFNRESLSRLATAVGKPVSLAPETMRKENFQVAKLMVQVDLTKKLPDKIISGFSNGREMEIAVAYPWLPVKCASCGKYGHNAEKCRMVPHMEEQERSLPVKTRKRQSRRRSKSRTGGSLEDNTSNPLEELCTKEDKKETESSQSTSLANIPLELSSSNQEEVGVDKRSNSRSRSVRRSRSRARARALTSPLEGRVSSFEVSEFAQREEGEIDEDGSVWFTKHSKAARRAMRQEALRKASAPDYLAPDRYKFLIRGSSSDKRLFSWNIRGLNGAGRITVVRNWLNSIGTSVGALLETHVQEDNFLRVVAAVAPGWGYDNNYSHAAGGRVWLLWKPEVSILTAAEHFSIIPYELPVRGMAEFQECLTSSGLSDMEFRGTFFSWTNGRPEDPILRKLDRVICNDKWREVFPEAVSVFEPPGDSDHSPAVITFTALPEQRKVSFKYFSFLASHPKFTEELLKAWEEEIPVGSSLFSLGQRLKKAKATCRRLNREGFGNIQQKARDSLQALKDIQEQMLVSPTDAVFRQEFVARKNWQFFEAALAIFFNRKARIRCCAIPSDS</sequence>
<dbReference type="InterPro" id="IPR025558">
    <property type="entry name" value="DUF4283"/>
</dbReference>
<dbReference type="AlphaFoldDB" id="A0A9W3DEH6"/>
<dbReference type="GeneID" id="108845079"/>
<feature type="compositionally biased region" description="Polar residues" evidence="2">
    <location>
        <begin position="448"/>
        <end position="467"/>
    </location>
</feature>
<feature type="compositionally biased region" description="Low complexity" evidence="2">
    <location>
        <begin position="59"/>
        <end position="77"/>
    </location>
</feature>
<dbReference type="InterPro" id="IPR040256">
    <property type="entry name" value="At4g02000-like"/>
</dbReference>
<keyword evidence="1" id="KW-0479">Metal-binding</keyword>
<dbReference type="PROSITE" id="PS50158">
    <property type="entry name" value="ZF_CCHC"/>
    <property type="match status" value="1"/>
</dbReference>
<dbReference type="GO" id="GO:0003676">
    <property type="term" value="F:nucleic acid binding"/>
    <property type="evidence" value="ECO:0007669"/>
    <property type="project" value="InterPro"/>
</dbReference>
<feature type="compositionally biased region" description="Basic residues" evidence="2">
    <location>
        <begin position="1"/>
        <end position="10"/>
    </location>
</feature>
<reference evidence="5" key="2">
    <citation type="submission" date="2025-08" db="UniProtKB">
        <authorList>
            <consortium name="RefSeq"/>
        </authorList>
    </citation>
    <scope>IDENTIFICATION</scope>
    <source>
        <tissue evidence="5">Leaf</tissue>
    </source>
</reference>
<keyword evidence="1" id="KW-0863">Zinc-finger</keyword>
<keyword evidence="4" id="KW-1185">Reference proteome</keyword>
<feature type="region of interest" description="Disordered" evidence="2">
    <location>
        <begin position="59"/>
        <end position="78"/>
    </location>
</feature>
<feature type="region of interest" description="Disordered" evidence="2">
    <location>
        <begin position="1"/>
        <end position="24"/>
    </location>
</feature>
<evidence type="ECO:0000256" key="1">
    <source>
        <dbReference type="PROSITE-ProRule" id="PRU00047"/>
    </source>
</evidence>
<accession>A0A9W3DEH6</accession>
<keyword evidence="1" id="KW-0862">Zinc</keyword>
<feature type="compositionally biased region" description="Basic residues" evidence="2">
    <location>
        <begin position="476"/>
        <end position="491"/>
    </location>
</feature>
<dbReference type="Proteomes" id="UP000504610">
    <property type="component" value="Chromosome 3"/>
</dbReference>
<gene>
    <name evidence="5" type="primary">LOC108845079</name>
</gene>
<feature type="compositionally biased region" description="Basic residues" evidence="2">
    <location>
        <begin position="408"/>
        <end position="420"/>
    </location>
</feature>
<feature type="region of interest" description="Disordered" evidence="2">
    <location>
        <begin position="398"/>
        <end position="495"/>
    </location>
</feature>
<proteinExistence type="predicted"/>
<dbReference type="PANTHER" id="PTHR31286:SF87">
    <property type="entry name" value="DUF4283 DOMAIN-CONTAINING PROTEIN"/>
    <property type="match status" value="1"/>
</dbReference>
<evidence type="ECO:0000259" key="3">
    <source>
        <dbReference type="PROSITE" id="PS50158"/>
    </source>
</evidence>
<dbReference type="RefSeq" id="XP_056862235.1">
    <property type="nucleotide sequence ID" value="XM_057006255.1"/>
</dbReference>
<dbReference type="GO" id="GO:0008270">
    <property type="term" value="F:zinc ion binding"/>
    <property type="evidence" value="ECO:0007669"/>
    <property type="project" value="UniProtKB-KW"/>
</dbReference>
<feature type="compositionally biased region" description="Basic and acidic residues" evidence="2">
    <location>
        <begin position="437"/>
        <end position="447"/>
    </location>
</feature>
<name>A0A9W3DEH6_RAPSA</name>
<feature type="region of interest" description="Disordered" evidence="2">
    <location>
        <begin position="93"/>
        <end position="113"/>
    </location>
</feature>
<dbReference type="InterPro" id="IPR036691">
    <property type="entry name" value="Endo/exonu/phosph_ase_sf"/>
</dbReference>
<evidence type="ECO:0000313" key="5">
    <source>
        <dbReference type="RefSeq" id="XP_056862235.1"/>
    </source>
</evidence>
<dbReference type="InterPro" id="IPR001878">
    <property type="entry name" value="Znf_CCHC"/>
</dbReference>